<dbReference type="InterPro" id="IPR001783">
    <property type="entry name" value="Lumazine-bd"/>
</dbReference>
<comment type="function">
    <text evidence="2">Catalyzes the dismutation of two molecules of 6,7-dimethyl-8-ribityllumazine, resulting in the formation of riboflavin and 5-amino-6-(D-ribitylamino)uracil.</text>
</comment>
<sequence>MFTGLVTDIGSVERLTRSTQGLRLRIATAYDVTIIPKGASIACAGVCLTVVETGKSGRSGWFEVEAVPQTLALSTLGDIVQGAPINLERPLKMGDELGGHAVLGHVDGVAKIMSRQQDGGSVRFGFRAPGDLWRFIAAKGSVTLDGTSLTVTDVDGDEFGVAIIPHTLDVTTWRHRTVGDRVNLEIDVLARYMQRLVETSTQIEKAGQ</sequence>
<dbReference type="SUPFAM" id="SSF63380">
    <property type="entry name" value="Riboflavin synthase domain-like"/>
    <property type="match status" value="2"/>
</dbReference>
<dbReference type="GO" id="GO:0009231">
    <property type="term" value="P:riboflavin biosynthetic process"/>
    <property type="evidence" value="ECO:0007669"/>
    <property type="project" value="UniProtKB-KW"/>
</dbReference>
<dbReference type="PROSITE" id="PS51177">
    <property type="entry name" value="LUMAZINE_BIND"/>
    <property type="match status" value="2"/>
</dbReference>
<proteinExistence type="predicted"/>
<dbReference type="FunFam" id="2.40.30.20:FF:000004">
    <property type="entry name" value="Riboflavin synthase, alpha subunit"/>
    <property type="match status" value="1"/>
</dbReference>
<evidence type="ECO:0000256" key="7">
    <source>
        <dbReference type="ARBA" id="ARBA00022679"/>
    </source>
</evidence>
<dbReference type="EMBL" id="UOEM01000064">
    <property type="protein sequence ID" value="VAW13707.1"/>
    <property type="molecule type" value="Genomic_DNA"/>
</dbReference>
<dbReference type="InterPro" id="IPR023366">
    <property type="entry name" value="ATP_synth_asu-like_sf"/>
</dbReference>
<organism evidence="10">
    <name type="scientific">hydrothermal vent metagenome</name>
    <dbReference type="NCBI Taxonomy" id="652676"/>
    <lineage>
        <taxon>unclassified sequences</taxon>
        <taxon>metagenomes</taxon>
        <taxon>ecological metagenomes</taxon>
    </lineage>
</organism>
<evidence type="ECO:0000256" key="4">
    <source>
        <dbReference type="ARBA" id="ARBA00012827"/>
    </source>
</evidence>
<comment type="pathway">
    <text evidence="3">Cofactor biosynthesis; riboflavin biosynthesis; riboflavin from 2-hydroxy-3-oxobutyl phosphate and 5-amino-6-(D-ribitylamino)uracil: step 2/2.</text>
</comment>
<accession>A0A3B0TK71</accession>
<dbReference type="PANTHER" id="PTHR21098">
    <property type="entry name" value="RIBOFLAVIN SYNTHASE ALPHA CHAIN"/>
    <property type="match status" value="1"/>
</dbReference>
<evidence type="ECO:0000256" key="1">
    <source>
        <dbReference type="ARBA" id="ARBA00000968"/>
    </source>
</evidence>
<evidence type="ECO:0000313" key="10">
    <source>
        <dbReference type="EMBL" id="VAW13707.1"/>
    </source>
</evidence>
<dbReference type="GO" id="GO:0004746">
    <property type="term" value="F:riboflavin synthase activity"/>
    <property type="evidence" value="ECO:0007669"/>
    <property type="project" value="UniProtKB-EC"/>
</dbReference>
<dbReference type="AlphaFoldDB" id="A0A3B0TK71"/>
<dbReference type="InterPro" id="IPR017938">
    <property type="entry name" value="Riboflavin_synthase-like_b-brl"/>
</dbReference>
<name>A0A3B0TK71_9ZZZZ</name>
<evidence type="ECO:0000256" key="8">
    <source>
        <dbReference type="ARBA" id="ARBA00022737"/>
    </source>
</evidence>
<reference evidence="10" key="1">
    <citation type="submission" date="2018-06" db="EMBL/GenBank/DDBJ databases">
        <authorList>
            <person name="Zhirakovskaya E."/>
        </authorList>
    </citation>
    <scope>NUCLEOTIDE SEQUENCE</scope>
</reference>
<feature type="domain" description="Lumazine-binding" evidence="9">
    <location>
        <begin position="101"/>
        <end position="197"/>
    </location>
</feature>
<dbReference type="Gene3D" id="2.40.30.20">
    <property type="match status" value="2"/>
</dbReference>
<dbReference type="PANTHER" id="PTHR21098:SF12">
    <property type="entry name" value="RIBOFLAVIN SYNTHASE"/>
    <property type="match status" value="1"/>
</dbReference>
<dbReference type="NCBIfam" id="NF006767">
    <property type="entry name" value="PRK09289.1"/>
    <property type="match status" value="1"/>
</dbReference>
<dbReference type="Pfam" id="PF00677">
    <property type="entry name" value="Lum_binding"/>
    <property type="match status" value="2"/>
</dbReference>
<evidence type="ECO:0000256" key="2">
    <source>
        <dbReference type="ARBA" id="ARBA00002803"/>
    </source>
</evidence>
<dbReference type="InterPro" id="IPR026017">
    <property type="entry name" value="Lumazine-bd_dom"/>
</dbReference>
<dbReference type="NCBIfam" id="TIGR00187">
    <property type="entry name" value="ribE"/>
    <property type="match status" value="1"/>
</dbReference>
<evidence type="ECO:0000256" key="6">
    <source>
        <dbReference type="ARBA" id="ARBA00022619"/>
    </source>
</evidence>
<evidence type="ECO:0000256" key="5">
    <source>
        <dbReference type="ARBA" id="ARBA00013950"/>
    </source>
</evidence>
<comment type="catalytic activity">
    <reaction evidence="1">
        <text>2 6,7-dimethyl-8-(1-D-ribityl)lumazine + H(+) = 5-amino-6-(D-ribitylamino)uracil + riboflavin</text>
        <dbReference type="Rhea" id="RHEA:20772"/>
        <dbReference type="ChEBI" id="CHEBI:15378"/>
        <dbReference type="ChEBI" id="CHEBI:15934"/>
        <dbReference type="ChEBI" id="CHEBI:57986"/>
        <dbReference type="ChEBI" id="CHEBI:58201"/>
        <dbReference type="EC" id="2.5.1.9"/>
    </reaction>
</comment>
<keyword evidence="8" id="KW-0677">Repeat</keyword>
<gene>
    <name evidence="10" type="ORF">MNBD_ALPHA09-1384</name>
</gene>
<keyword evidence="6" id="KW-0686">Riboflavin biosynthesis</keyword>
<keyword evidence="7 10" id="KW-0808">Transferase</keyword>
<evidence type="ECO:0000256" key="3">
    <source>
        <dbReference type="ARBA" id="ARBA00004887"/>
    </source>
</evidence>
<dbReference type="PIRSF" id="PIRSF000498">
    <property type="entry name" value="Riboflavin_syn_A"/>
    <property type="match status" value="1"/>
</dbReference>
<protein>
    <recommendedName>
        <fullName evidence="5">Riboflavin synthase</fullName>
        <ecNumber evidence="4">2.5.1.9</ecNumber>
    </recommendedName>
</protein>
<feature type="domain" description="Lumazine-binding" evidence="9">
    <location>
        <begin position="1"/>
        <end position="100"/>
    </location>
</feature>
<dbReference type="EC" id="2.5.1.9" evidence="4"/>
<dbReference type="CDD" id="cd00402">
    <property type="entry name" value="Riboflavin_synthase_like"/>
    <property type="match status" value="1"/>
</dbReference>
<evidence type="ECO:0000259" key="9">
    <source>
        <dbReference type="PROSITE" id="PS51177"/>
    </source>
</evidence>